<dbReference type="RefSeq" id="WP_024712752.1">
    <property type="nucleotide sequence ID" value="NZ_CP013677.1"/>
</dbReference>
<dbReference type="EMBL" id="JXEA01000387">
    <property type="protein sequence ID" value="OLG85489.1"/>
    <property type="molecule type" value="Genomic_DNA"/>
</dbReference>
<reference evidence="1" key="1">
    <citation type="submission" date="2015-01" db="EMBL/GenBank/DDBJ databases">
        <title>Population genomics of rice bacterial leaf blight strains from India.</title>
        <authorList>
            <person name="Midha S."/>
            <person name="Anil M.G."/>
            <person name="Mishra D."/>
            <person name="Brahma K."/>
            <person name="Laha G.S."/>
            <person name="Sundaram R.M."/>
            <person name="Sonti R.V."/>
            <person name="Patil P.B."/>
        </authorList>
    </citation>
    <scope>NUCLEOTIDE SEQUENCE</scope>
    <source>
        <strain evidence="1">BXO512</strain>
    </source>
</reference>
<accession>A0A854CIE2</accession>
<gene>
    <name evidence="1" type="ORF">BXO512_20310</name>
</gene>
<evidence type="ECO:0000313" key="1">
    <source>
        <dbReference type="EMBL" id="OLG85489.1"/>
    </source>
</evidence>
<organism evidence="1">
    <name type="scientific">Xanthomonas oryzae pv. oryzae</name>
    <dbReference type="NCBI Taxonomy" id="64187"/>
    <lineage>
        <taxon>Bacteria</taxon>
        <taxon>Pseudomonadati</taxon>
        <taxon>Pseudomonadota</taxon>
        <taxon>Gammaproteobacteria</taxon>
        <taxon>Lysobacterales</taxon>
        <taxon>Lysobacteraceae</taxon>
        <taxon>Xanthomonas</taxon>
    </lineage>
</organism>
<protein>
    <submittedName>
        <fullName evidence="1">Uncharacterized protein</fullName>
    </submittedName>
</protein>
<name>A0A854CIE2_XANOO</name>
<sequence>MSGRIKDRLLLLVTAFVASVLGWAFWHYVGEAAVWVWVGMLILSLVLLRKGGKREADEQPPDDTVSR</sequence>
<comment type="caution">
    <text evidence="1">The sequence shown here is derived from an EMBL/GenBank/DDBJ whole genome shotgun (WGS) entry which is preliminary data.</text>
</comment>
<dbReference type="AlphaFoldDB" id="A0A854CIE2"/>
<proteinExistence type="predicted"/>